<dbReference type="PANTHER" id="PTHR34693:SF1">
    <property type="entry name" value="PROTEIN PAR32"/>
    <property type="match status" value="1"/>
</dbReference>
<organism evidence="2 3">
    <name type="scientific">Mycena belliarum</name>
    <dbReference type="NCBI Taxonomy" id="1033014"/>
    <lineage>
        <taxon>Eukaryota</taxon>
        <taxon>Fungi</taxon>
        <taxon>Dikarya</taxon>
        <taxon>Basidiomycota</taxon>
        <taxon>Agaricomycotina</taxon>
        <taxon>Agaricomycetes</taxon>
        <taxon>Agaricomycetidae</taxon>
        <taxon>Agaricales</taxon>
        <taxon>Marasmiineae</taxon>
        <taxon>Mycenaceae</taxon>
        <taxon>Mycena</taxon>
    </lineage>
</organism>
<protein>
    <submittedName>
        <fullName evidence="2">Uncharacterized protein</fullName>
    </submittedName>
</protein>
<reference evidence="2" key="1">
    <citation type="submission" date="2023-03" db="EMBL/GenBank/DDBJ databases">
        <title>Massive genome expansion in bonnet fungi (Mycena s.s.) driven by repeated elements and novel gene families across ecological guilds.</title>
        <authorList>
            <consortium name="Lawrence Berkeley National Laboratory"/>
            <person name="Harder C.B."/>
            <person name="Miyauchi S."/>
            <person name="Viragh M."/>
            <person name="Kuo A."/>
            <person name="Thoen E."/>
            <person name="Andreopoulos B."/>
            <person name="Lu D."/>
            <person name="Skrede I."/>
            <person name="Drula E."/>
            <person name="Henrissat B."/>
            <person name="Morin E."/>
            <person name="Kohler A."/>
            <person name="Barry K."/>
            <person name="LaButti K."/>
            <person name="Morin E."/>
            <person name="Salamov A."/>
            <person name="Lipzen A."/>
            <person name="Mereny Z."/>
            <person name="Hegedus B."/>
            <person name="Baldrian P."/>
            <person name="Stursova M."/>
            <person name="Weitz H."/>
            <person name="Taylor A."/>
            <person name="Grigoriev I.V."/>
            <person name="Nagy L.G."/>
            <person name="Martin F."/>
            <person name="Kauserud H."/>
        </authorList>
    </citation>
    <scope>NUCLEOTIDE SEQUENCE</scope>
    <source>
        <strain evidence="2">CBHHK173m</strain>
    </source>
</reference>
<name>A0AAD6UD53_9AGAR</name>
<feature type="compositionally biased region" description="Polar residues" evidence="1">
    <location>
        <begin position="89"/>
        <end position="98"/>
    </location>
</feature>
<dbReference type="Pfam" id="PF12223">
    <property type="entry name" value="DUF3602"/>
    <property type="match status" value="1"/>
</dbReference>
<feature type="compositionally biased region" description="Low complexity" evidence="1">
    <location>
        <begin position="1"/>
        <end position="18"/>
    </location>
</feature>
<dbReference type="InterPro" id="IPR022024">
    <property type="entry name" value="DUF3602"/>
</dbReference>
<dbReference type="Proteomes" id="UP001222325">
    <property type="component" value="Unassembled WGS sequence"/>
</dbReference>
<evidence type="ECO:0000256" key="1">
    <source>
        <dbReference type="SAM" id="MobiDB-lite"/>
    </source>
</evidence>
<keyword evidence="3" id="KW-1185">Reference proteome</keyword>
<feature type="region of interest" description="Disordered" evidence="1">
    <location>
        <begin position="1"/>
        <end position="238"/>
    </location>
</feature>
<dbReference type="AlphaFoldDB" id="A0AAD6UD53"/>
<dbReference type="PANTHER" id="PTHR34693">
    <property type="entry name" value="PROTEIN PAR32"/>
    <property type="match status" value="1"/>
</dbReference>
<evidence type="ECO:0000313" key="2">
    <source>
        <dbReference type="EMBL" id="KAJ7097092.1"/>
    </source>
</evidence>
<accession>A0AAD6UD53</accession>
<feature type="compositionally biased region" description="Basic and acidic residues" evidence="1">
    <location>
        <begin position="148"/>
        <end position="166"/>
    </location>
</feature>
<gene>
    <name evidence="2" type="ORF">B0H15DRAFT_824785</name>
</gene>
<sequence length="238" mass="24538">MTSPQRTSASSASPSSRRTFSDRISAVGAKINRALSSEGRTSQNQHQSGYDPETESITSTIVEGGDRSGSRGRDTSVHSSGRGGAGNFHSLSNSNTGPTGEAQEFPWPRGRERAPVARAAPASATSRSTGRGGSGNFNQSPPATDPSHSLRDREILRAHAEAERNVVRSSGRGGMGNIVTPDTRSRSRSIDPISSPTSMRLGAPGYSPSPSADRQGAQTNGQVTGTGNVNGSGGGSFA</sequence>
<feature type="compositionally biased region" description="Polar residues" evidence="1">
    <location>
        <begin position="34"/>
        <end position="48"/>
    </location>
</feature>
<evidence type="ECO:0000313" key="3">
    <source>
        <dbReference type="Proteomes" id="UP001222325"/>
    </source>
</evidence>
<feature type="compositionally biased region" description="Gly residues" evidence="1">
    <location>
        <begin position="228"/>
        <end position="238"/>
    </location>
</feature>
<feature type="compositionally biased region" description="Basic and acidic residues" evidence="1">
    <location>
        <begin position="64"/>
        <end position="76"/>
    </location>
</feature>
<dbReference type="EMBL" id="JARJCN010000010">
    <property type="protein sequence ID" value="KAJ7097092.1"/>
    <property type="molecule type" value="Genomic_DNA"/>
</dbReference>
<dbReference type="InterPro" id="IPR053203">
    <property type="entry name" value="Cisplatin_resist-associated"/>
</dbReference>
<comment type="caution">
    <text evidence="2">The sequence shown here is derived from an EMBL/GenBank/DDBJ whole genome shotgun (WGS) entry which is preliminary data.</text>
</comment>
<feature type="compositionally biased region" description="Low complexity" evidence="1">
    <location>
        <begin position="116"/>
        <end position="129"/>
    </location>
</feature>
<proteinExistence type="predicted"/>
<feature type="compositionally biased region" description="Low complexity" evidence="1">
    <location>
        <begin position="215"/>
        <end position="227"/>
    </location>
</feature>